<dbReference type="PANTHER" id="PTHR21624:SF1">
    <property type="entry name" value="ALKYLGLYCEROL MONOOXYGENASE"/>
    <property type="match status" value="1"/>
</dbReference>
<feature type="transmembrane region" description="Helical" evidence="7">
    <location>
        <begin position="23"/>
        <end position="44"/>
    </location>
</feature>
<dbReference type="GO" id="GO:0006643">
    <property type="term" value="P:membrane lipid metabolic process"/>
    <property type="evidence" value="ECO:0007669"/>
    <property type="project" value="TreeGrafter"/>
</dbReference>
<evidence type="ECO:0000256" key="4">
    <source>
        <dbReference type="ARBA" id="ARBA00023002"/>
    </source>
</evidence>
<feature type="transmembrane region" description="Helical" evidence="7">
    <location>
        <begin position="179"/>
        <end position="197"/>
    </location>
</feature>
<dbReference type="GO" id="GO:0012505">
    <property type="term" value="C:endomembrane system"/>
    <property type="evidence" value="ECO:0007669"/>
    <property type="project" value="UniProtKB-SubCell"/>
</dbReference>
<evidence type="ECO:0000259" key="8">
    <source>
        <dbReference type="Pfam" id="PF04116"/>
    </source>
</evidence>
<organism evidence="9">
    <name type="scientific">uncultured marine group II/III euryarchaeote AD1000_68_A10</name>
    <dbReference type="NCBI Taxonomy" id="1457799"/>
    <lineage>
        <taxon>Archaea</taxon>
        <taxon>Methanobacteriati</taxon>
        <taxon>Methanobacteriota</taxon>
        <taxon>environmental samples</taxon>
    </lineage>
</organism>
<dbReference type="Pfam" id="PF04116">
    <property type="entry name" value="FA_hydroxylase"/>
    <property type="match status" value="1"/>
</dbReference>
<keyword evidence="3 7" id="KW-1133">Transmembrane helix</keyword>
<dbReference type="GO" id="GO:0005506">
    <property type="term" value="F:iron ion binding"/>
    <property type="evidence" value="ECO:0007669"/>
    <property type="project" value="InterPro"/>
</dbReference>
<keyword evidence="6 7" id="KW-0472">Membrane</keyword>
<dbReference type="GO" id="GO:0008610">
    <property type="term" value="P:lipid biosynthetic process"/>
    <property type="evidence" value="ECO:0007669"/>
    <property type="project" value="InterPro"/>
</dbReference>
<dbReference type="InterPro" id="IPR006694">
    <property type="entry name" value="Fatty_acid_hydroxylase"/>
</dbReference>
<evidence type="ECO:0000256" key="5">
    <source>
        <dbReference type="ARBA" id="ARBA00023098"/>
    </source>
</evidence>
<keyword evidence="4" id="KW-0560">Oxidoreductase</keyword>
<name>A0A075FWD3_9EURY</name>
<dbReference type="GO" id="GO:0050479">
    <property type="term" value="F:glyceryl-ether monooxygenase activity"/>
    <property type="evidence" value="ECO:0007669"/>
    <property type="project" value="TreeGrafter"/>
</dbReference>
<protein>
    <submittedName>
        <fullName evidence="9">Fatty acid hydroxylase</fullName>
    </submittedName>
</protein>
<keyword evidence="2 7" id="KW-0812">Transmembrane</keyword>
<feature type="transmembrane region" description="Helical" evidence="7">
    <location>
        <begin position="119"/>
        <end position="139"/>
    </location>
</feature>
<evidence type="ECO:0000313" key="9">
    <source>
        <dbReference type="EMBL" id="AIE95579.1"/>
    </source>
</evidence>
<evidence type="ECO:0000256" key="1">
    <source>
        <dbReference type="ARBA" id="ARBA00004127"/>
    </source>
</evidence>
<evidence type="ECO:0000256" key="7">
    <source>
        <dbReference type="SAM" id="Phobius"/>
    </source>
</evidence>
<dbReference type="GO" id="GO:0016020">
    <property type="term" value="C:membrane"/>
    <property type="evidence" value="ECO:0007669"/>
    <property type="project" value="GOC"/>
</dbReference>
<accession>A0A075FWD3</accession>
<feature type="transmembrane region" description="Helical" evidence="7">
    <location>
        <begin position="88"/>
        <end position="113"/>
    </location>
</feature>
<evidence type="ECO:0000256" key="2">
    <source>
        <dbReference type="ARBA" id="ARBA00022692"/>
    </source>
</evidence>
<evidence type="ECO:0000256" key="3">
    <source>
        <dbReference type="ARBA" id="ARBA00022989"/>
    </source>
</evidence>
<reference evidence="9" key="1">
    <citation type="journal article" date="2014" name="Genome Biol. Evol.">
        <title>Pangenome evidence for extensive interdomain horizontal transfer affecting lineage core and shell genes in uncultured planktonic thaumarchaeota and euryarchaeota.</title>
        <authorList>
            <person name="Deschamps P."/>
            <person name="Zivanovic Y."/>
            <person name="Moreira D."/>
            <person name="Rodriguez-Valera F."/>
            <person name="Lopez-Garcia P."/>
        </authorList>
    </citation>
    <scope>NUCLEOTIDE SEQUENCE</scope>
</reference>
<dbReference type="AlphaFoldDB" id="A0A075FWD3"/>
<proteinExistence type="predicted"/>
<dbReference type="PANTHER" id="PTHR21624">
    <property type="entry name" value="STEROL DESATURASE-RELATED PROTEIN"/>
    <property type="match status" value="1"/>
</dbReference>
<dbReference type="InterPro" id="IPR051689">
    <property type="entry name" value="Sterol_desaturase/TMEM195"/>
</dbReference>
<feature type="domain" description="Fatty acid hydroxylase" evidence="8">
    <location>
        <begin position="133"/>
        <end position="265"/>
    </location>
</feature>
<comment type="subcellular location">
    <subcellularLocation>
        <location evidence="1">Endomembrane system</location>
        <topology evidence="1">Multi-pass membrane protein</topology>
    </subcellularLocation>
</comment>
<keyword evidence="5" id="KW-0443">Lipid metabolism</keyword>
<dbReference type="EMBL" id="KF900455">
    <property type="protein sequence ID" value="AIE95579.1"/>
    <property type="molecule type" value="Genomic_DNA"/>
</dbReference>
<feature type="transmembrane region" description="Helical" evidence="7">
    <location>
        <begin position="50"/>
        <end position="67"/>
    </location>
</feature>
<sequence>METTIEPDSIGTDGLPIMPAPPAWYWMLLGRIIILSIVGFSLWYYQFESLIIVIIVFILVVPMEKIFPRHQDQNVRRPKWKLDVTYALSAPFLNIFGVIFAVIIGFFSFTWALGLIVRYLGLVAMIPASIQPLVAFVLFDFVGYWAHRWYHEVPELWKFHSIHHSPEHMDWISGFRVHPLDFALIAPGFFFLIFAGFNPETSGVLAALQIITGLFLHANVSWRLWPLHRLIQTPEFHHWHHANEKEAHCSNYAGFLPLWDIMFGTYYMPGDKRPEVYGVDEDVPEDMLAQLRYPIREWANPLRFFRHPFKTIGSWWRFYMRILRGIRHSTFRKRGPFYPPFRD</sequence>
<evidence type="ECO:0000256" key="6">
    <source>
        <dbReference type="ARBA" id="ARBA00023136"/>
    </source>
</evidence>
<feature type="transmembrane region" description="Helical" evidence="7">
    <location>
        <begin position="203"/>
        <end position="222"/>
    </location>
</feature>